<feature type="transmembrane region" description="Helical" evidence="1">
    <location>
        <begin position="273"/>
        <end position="296"/>
    </location>
</feature>
<evidence type="ECO:0000313" key="3">
    <source>
        <dbReference type="Proteomes" id="UP001595528"/>
    </source>
</evidence>
<reference evidence="3" key="1">
    <citation type="journal article" date="2019" name="Int. J. Syst. Evol. Microbiol.">
        <title>The Global Catalogue of Microorganisms (GCM) 10K type strain sequencing project: providing services to taxonomists for standard genome sequencing and annotation.</title>
        <authorList>
            <consortium name="The Broad Institute Genomics Platform"/>
            <consortium name="The Broad Institute Genome Sequencing Center for Infectious Disease"/>
            <person name="Wu L."/>
            <person name="Ma J."/>
        </authorList>
    </citation>
    <scope>NUCLEOTIDE SEQUENCE [LARGE SCALE GENOMIC DNA]</scope>
    <source>
        <strain evidence="3">KCTC 42964</strain>
    </source>
</reference>
<keyword evidence="1" id="KW-1133">Transmembrane helix</keyword>
<protein>
    <submittedName>
        <fullName evidence="2">Exopolysaccharide Pel transporter PelG</fullName>
    </submittedName>
</protein>
<evidence type="ECO:0000256" key="1">
    <source>
        <dbReference type="SAM" id="Phobius"/>
    </source>
</evidence>
<feature type="transmembrane region" description="Helical" evidence="1">
    <location>
        <begin position="99"/>
        <end position="122"/>
    </location>
</feature>
<keyword evidence="1" id="KW-0472">Membrane</keyword>
<feature type="transmembrane region" description="Helical" evidence="1">
    <location>
        <begin position="419"/>
        <end position="439"/>
    </location>
</feature>
<dbReference type="Pfam" id="PF16933">
    <property type="entry name" value="PelG"/>
    <property type="match status" value="1"/>
</dbReference>
<gene>
    <name evidence="2" type="primary">pelG</name>
    <name evidence="2" type="ORF">ACFOGJ_06455</name>
</gene>
<accession>A0ABV7KWT5</accession>
<feature type="transmembrane region" description="Helical" evidence="1">
    <location>
        <begin position="190"/>
        <end position="208"/>
    </location>
</feature>
<feature type="transmembrane region" description="Helical" evidence="1">
    <location>
        <begin position="20"/>
        <end position="45"/>
    </location>
</feature>
<feature type="transmembrane region" description="Helical" evidence="1">
    <location>
        <begin position="162"/>
        <end position="184"/>
    </location>
</feature>
<feature type="transmembrane region" description="Helical" evidence="1">
    <location>
        <begin position="128"/>
        <end position="150"/>
    </location>
</feature>
<dbReference type="Proteomes" id="UP001595528">
    <property type="component" value="Unassembled WGS sequence"/>
</dbReference>
<name>A0ABV7KWT5_9PROT</name>
<keyword evidence="1" id="KW-0812">Transmembrane</keyword>
<dbReference type="EMBL" id="JBHRTR010000017">
    <property type="protein sequence ID" value="MFC3226861.1"/>
    <property type="molecule type" value="Genomic_DNA"/>
</dbReference>
<comment type="caution">
    <text evidence="2">The sequence shown here is derived from an EMBL/GenBank/DDBJ whole genome shotgun (WGS) entry which is preliminary data.</text>
</comment>
<feature type="transmembrane region" description="Helical" evidence="1">
    <location>
        <begin position="229"/>
        <end position="253"/>
    </location>
</feature>
<proteinExistence type="predicted"/>
<feature type="transmembrane region" description="Helical" evidence="1">
    <location>
        <begin position="364"/>
        <end position="388"/>
    </location>
</feature>
<dbReference type="RefSeq" id="WP_379899005.1">
    <property type="nucleotide sequence ID" value="NZ_JBHRTR010000017.1"/>
</dbReference>
<dbReference type="InterPro" id="IPR031617">
    <property type="entry name" value="PelG"/>
</dbReference>
<evidence type="ECO:0000313" key="2">
    <source>
        <dbReference type="EMBL" id="MFC3226861.1"/>
    </source>
</evidence>
<keyword evidence="3" id="KW-1185">Reference proteome</keyword>
<sequence>MAGIGFVLEKLMRQDDLTGVLRGIAYAAVIATGPWLITVFSLAAVTLLVHYGTASLEVRLFHSVIIYNFSASLVMTGPIALVTTRFLADRIFLGKVEPVPATLLTGSAACYGLALLIGIPFYGFVCDLPLTTALAAIVNLAAVCGIWYVGVFLSALRDYRTIFIAFLVGLTVGAVTAIALSRWYGTDGMLFGFSTGIVVLVFIAKAKILAEYPYKFVEPFAVLPYFRTYWPLALGGLVFNAAVWIDKWIMWFAPERVVVGGALATHPYYDGAMFLAYLTVVPSLAMFLVSVETAFFRVYQRFYRAIAFHATYAEIEDNRLRIVRTLATSSRDIAILQAAVTMLALFLAPAVIELTASSFQQIGILRFGILGAYFQAMLLFLSTLLAYFDLRLPNLGLQTLFLVTNGLFTLASLEGGFEYYGYGFFASTVVTCAVGFVVLSHALSRLPYLAFIGSNPSVE</sequence>
<feature type="transmembrane region" description="Helical" evidence="1">
    <location>
        <begin position="65"/>
        <end position="87"/>
    </location>
</feature>
<feature type="transmembrane region" description="Helical" evidence="1">
    <location>
        <begin position="395"/>
        <end position="413"/>
    </location>
</feature>
<organism evidence="2 3">
    <name type="scientific">Marinibaculum pumilum</name>
    <dbReference type="NCBI Taxonomy" id="1766165"/>
    <lineage>
        <taxon>Bacteria</taxon>
        <taxon>Pseudomonadati</taxon>
        <taxon>Pseudomonadota</taxon>
        <taxon>Alphaproteobacteria</taxon>
        <taxon>Rhodospirillales</taxon>
        <taxon>Rhodospirillaceae</taxon>
        <taxon>Marinibaculum</taxon>
    </lineage>
</organism>
<feature type="transmembrane region" description="Helical" evidence="1">
    <location>
        <begin position="333"/>
        <end position="352"/>
    </location>
</feature>